<dbReference type="Proteomes" id="UP001187734">
    <property type="component" value="Unassembled WGS sequence"/>
</dbReference>
<keyword evidence="4" id="KW-1185">Reference proteome</keyword>
<name>A0AAE8SPK3_9HYPO</name>
<feature type="transmembrane region" description="Helical" evidence="1">
    <location>
        <begin position="217"/>
        <end position="239"/>
    </location>
</feature>
<comment type="caution">
    <text evidence="3">The sequence shown here is derived from an EMBL/GenBank/DDBJ whole genome shotgun (WGS) entry which is preliminary data.</text>
</comment>
<organism evidence="3 4">
    <name type="scientific">Fusarium torulosum</name>
    <dbReference type="NCBI Taxonomy" id="33205"/>
    <lineage>
        <taxon>Eukaryota</taxon>
        <taxon>Fungi</taxon>
        <taxon>Dikarya</taxon>
        <taxon>Ascomycota</taxon>
        <taxon>Pezizomycotina</taxon>
        <taxon>Sordariomycetes</taxon>
        <taxon>Hypocreomycetidae</taxon>
        <taxon>Hypocreales</taxon>
        <taxon>Nectriaceae</taxon>
        <taxon>Fusarium</taxon>
    </lineage>
</organism>
<sequence>MINRSLITVALAIIHYASAFEPAKDRWLCQQDNAICVTSFVWCSTIKEDTSKGCSYPEHTWPHSNNNDGRNPAMVLWDQEYTISWKGTDDKYPTLIEWHFVRDTDRPSNSASLAWSKKFKNNEKSYTFRFKDLANDFPNKDHDDIGTEQVKAAASNLMNIWAVSQPERPYEGQARVHGNPWMDKSQHFIVMDNNVVPYLETQHELARIGEESKWQKGVVIGIGVGGSVLVVAAFVLGRLTGGKKVQKRSGYKSVESYHSGYNQAYLGGQ</sequence>
<keyword evidence="1" id="KW-1133">Transmembrane helix</keyword>
<keyword evidence="1" id="KW-0812">Transmembrane</keyword>
<evidence type="ECO:0000313" key="3">
    <source>
        <dbReference type="EMBL" id="SPJ89796.1"/>
    </source>
</evidence>
<protein>
    <submittedName>
        <fullName evidence="3">Uncharacterized protein</fullName>
    </submittedName>
</protein>
<dbReference type="AlphaFoldDB" id="A0AAE8SPK3"/>
<feature type="chain" id="PRO_5042174831" evidence="2">
    <location>
        <begin position="20"/>
        <end position="269"/>
    </location>
</feature>
<feature type="signal peptide" evidence="2">
    <location>
        <begin position="1"/>
        <end position="19"/>
    </location>
</feature>
<keyword evidence="1" id="KW-0472">Membrane</keyword>
<proteinExistence type="predicted"/>
<gene>
    <name evidence="3" type="ORF">FTOL_13157</name>
</gene>
<evidence type="ECO:0000256" key="1">
    <source>
        <dbReference type="SAM" id="Phobius"/>
    </source>
</evidence>
<evidence type="ECO:0000313" key="4">
    <source>
        <dbReference type="Proteomes" id="UP001187734"/>
    </source>
</evidence>
<accession>A0AAE8SPK3</accession>
<dbReference type="EMBL" id="ONZP01000718">
    <property type="protein sequence ID" value="SPJ89796.1"/>
    <property type="molecule type" value="Genomic_DNA"/>
</dbReference>
<keyword evidence="2" id="KW-0732">Signal</keyword>
<evidence type="ECO:0000256" key="2">
    <source>
        <dbReference type="SAM" id="SignalP"/>
    </source>
</evidence>
<reference evidence="3" key="1">
    <citation type="submission" date="2018-03" db="EMBL/GenBank/DDBJ databases">
        <authorList>
            <person name="Guldener U."/>
        </authorList>
    </citation>
    <scope>NUCLEOTIDE SEQUENCE</scope>
</reference>